<dbReference type="InterPro" id="IPR051599">
    <property type="entry name" value="Cell_Envelope_Assoc"/>
</dbReference>
<evidence type="ECO:0000313" key="2">
    <source>
        <dbReference type="EMBL" id="MBY0206623.1"/>
    </source>
</evidence>
<dbReference type="Gene3D" id="3.40.50.620">
    <property type="entry name" value="HUPs"/>
    <property type="match status" value="1"/>
</dbReference>
<dbReference type="EMBL" id="JACLIC010000046">
    <property type="protein sequence ID" value="MBY0206623.1"/>
    <property type="molecule type" value="Genomic_DNA"/>
</dbReference>
<organism evidence="2 3">
    <name type="scientific">Paenibacillus cucumis</name>
    <name type="common">ex Kampfer et al. 2016</name>
    <dbReference type="NCBI Taxonomy" id="1776858"/>
    <lineage>
        <taxon>Bacteria</taxon>
        <taxon>Bacillati</taxon>
        <taxon>Bacillota</taxon>
        <taxon>Bacilli</taxon>
        <taxon>Bacillales</taxon>
        <taxon>Paenibacillaceae</taxon>
        <taxon>Paenibacillus</taxon>
    </lineage>
</organism>
<feature type="domain" description="DUF218" evidence="1">
    <location>
        <begin position="34"/>
        <end position="179"/>
    </location>
</feature>
<name>A0ABS7KRA4_9BACL</name>
<proteinExistence type="predicted"/>
<sequence>MGLASLLLFILIWAVVTAASILSYMHESSPRTSDAAIVLGAAVQGDIPSPVFRERIEQAIRLYRAGTVRNLIFTGGSSQEGIPAEALVGRQYALTQGVKPEHIQVEDKSVITQENLIYALEIGKREGYRTYTIVSDPLHMKRSMKMAAELGMDAVPSPTQTTAYHSWSTQIPFLVREIIMYMGYTVRGWT</sequence>
<dbReference type="Proteomes" id="UP000706031">
    <property type="component" value="Unassembled WGS sequence"/>
</dbReference>
<dbReference type="PANTHER" id="PTHR30336">
    <property type="entry name" value="INNER MEMBRANE PROTEIN, PROBABLE PERMEASE"/>
    <property type="match status" value="1"/>
</dbReference>
<dbReference type="PANTHER" id="PTHR30336:SF20">
    <property type="entry name" value="DUF218 DOMAIN-CONTAINING PROTEIN"/>
    <property type="match status" value="1"/>
</dbReference>
<dbReference type="Pfam" id="PF02698">
    <property type="entry name" value="DUF218"/>
    <property type="match status" value="1"/>
</dbReference>
<dbReference type="CDD" id="cd06259">
    <property type="entry name" value="YdcF-like"/>
    <property type="match status" value="1"/>
</dbReference>
<reference evidence="2 3" key="1">
    <citation type="submission" date="2020-08" db="EMBL/GenBank/DDBJ databases">
        <title>Fungal Genomes of the International Space Station.</title>
        <authorList>
            <person name="Seuylemezian A."/>
            <person name="Singh N.K."/>
            <person name="Wood J."/>
            <person name="Venkateswaran K."/>
        </authorList>
    </citation>
    <scope>NUCLEOTIDE SEQUENCE [LARGE SCALE GENOMIC DNA]</scope>
    <source>
        <strain evidence="2 3">S/N-304-OC-R4</strain>
    </source>
</reference>
<accession>A0ABS7KRA4</accession>
<comment type="caution">
    <text evidence="2">The sequence shown here is derived from an EMBL/GenBank/DDBJ whole genome shotgun (WGS) entry which is preliminary data.</text>
</comment>
<dbReference type="RefSeq" id="WP_221791108.1">
    <property type="nucleotide sequence ID" value="NZ_JACLIC010000046.1"/>
</dbReference>
<gene>
    <name evidence="2" type="ORF">H7T88_25710</name>
</gene>
<evidence type="ECO:0000259" key="1">
    <source>
        <dbReference type="Pfam" id="PF02698"/>
    </source>
</evidence>
<dbReference type="InterPro" id="IPR003848">
    <property type="entry name" value="DUF218"/>
</dbReference>
<protein>
    <submittedName>
        <fullName evidence="2">YdcF family protein</fullName>
    </submittedName>
</protein>
<keyword evidence="3" id="KW-1185">Reference proteome</keyword>
<dbReference type="InterPro" id="IPR014729">
    <property type="entry name" value="Rossmann-like_a/b/a_fold"/>
</dbReference>
<evidence type="ECO:0000313" key="3">
    <source>
        <dbReference type="Proteomes" id="UP000706031"/>
    </source>
</evidence>